<reference evidence="1" key="1">
    <citation type="journal article" date="2020" name="Nature">
        <title>Giant virus diversity and host interactions through global metagenomics.</title>
        <authorList>
            <person name="Schulz F."/>
            <person name="Roux S."/>
            <person name="Paez-Espino D."/>
            <person name="Jungbluth S."/>
            <person name="Walsh D.A."/>
            <person name="Denef V.J."/>
            <person name="McMahon K.D."/>
            <person name="Konstantinidis K.T."/>
            <person name="Eloe-Fadrosh E.A."/>
            <person name="Kyrpides N.C."/>
            <person name="Woyke T."/>
        </authorList>
    </citation>
    <scope>NUCLEOTIDE SEQUENCE</scope>
    <source>
        <strain evidence="1">GVMAG-M-3300027770-73</strain>
    </source>
</reference>
<accession>A0A6C0LE73</accession>
<protein>
    <submittedName>
        <fullName evidence="1">Uncharacterized protein</fullName>
    </submittedName>
</protein>
<organism evidence="1">
    <name type="scientific">viral metagenome</name>
    <dbReference type="NCBI Taxonomy" id="1070528"/>
    <lineage>
        <taxon>unclassified sequences</taxon>
        <taxon>metagenomes</taxon>
        <taxon>organismal metagenomes</taxon>
    </lineage>
</organism>
<proteinExistence type="predicted"/>
<evidence type="ECO:0000313" key="1">
    <source>
        <dbReference type="EMBL" id="QHU28670.1"/>
    </source>
</evidence>
<dbReference type="AlphaFoldDB" id="A0A6C0LE73"/>
<name>A0A6C0LE73_9ZZZZ</name>
<sequence length="151" mass="18382">MPTKKKFRRNKKTLKNKINKYICRKTDICCEDDIDRNVVIENIFMLYREIAEFMYEKDEYLAHINNDLVKFIGYRIDLEKNNDNKGVRLWDKIDRKMYVNKKLDETKIRELLKEVPLYYLLAFLGTAYYKYKTTRDILENIEKEKAMKEGV</sequence>
<dbReference type="EMBL" id="MN740473">
    <property type="protein sequence ID" value="QHU28670.1"/>
    <property type="molecule type" value="Genomic_DNA"/>
</dbReference>